<dbReference type="PANTHER" id="PTHR11496:SF83">
    <property type="entry name" value="HYDROXYACID-OXOACID TRANSHYDROGENASE, MITOCHONDRIAL"/>
    <property type="match status" value="1"/>
</dbReference>
<evidence type="ECO:0000313" key="4">
    <source>
        <dbReference type="EMBL" id="AJB41415.1"/>
    </source>
</evidence>
<feature type="domain" description="Fe-containing alcohol dehydrogenase-like C-terminal" evidence="3">
    <location>
        <begin position="205"/>
        <end position="388"/>
    </location>
</feature>
<feature type="domain" description="Alcohol dehydrogenase iron-type/glycerol dehydrogenase GldA" evidence="2">
    <location>
        <begin position="26"/>
        <end position="192"/>
    </location>
</feature>
<sequence>MGKDKNSFATYLENVYSSISFTYELPTRIVFSRGSLGKIGELSKGLGRKALIVTGRGFAKKYGFDARIREELARVGIESVFFSEVDPNPSVETADRCAEVARREKVDFFVAFGGGSVIDTAKAANVAYTLGGSAKDYLWPRSVDEELMPLVAIPTTHGTGSEVTKYSVLVDERQMKVAISGRGVYPSLALLDAEVLRYLPRDQSASTGLDALSHAVEAFFSGKSTPMSDMYALEATRIIFRKLPCAVDGFPECREWMLYASMLAGVAINFTGTNIGHGLGYPLTTRLKLPHGLASALILLGAVELYESRLPHRAEQFRRHIEIAMVGGLREALRELYQRIGAPTSLRELGIDEKQLDLYVSEGLKYKRNLQNAPFEVNEEIVREILAKLI</sequence>
<dbReference type="InterPro" id="IPR001670">
    <property type="entry name" value="ADH_Fe/GldA"/>
</dbReference>
<dbReference type="PANTHER" id="PTHR11496">
    <property type="entry name" value="ALCOHOL DEHYDROGENASE"/>
    <property type="match status" value="1"/>
</dbReference>
<dbReference type="Gene3D" id="1.20.1090.10">
    <property type="entry name" value="Dehydroquinate synthase-like - alpha domain"/>
    <property type="match status" value="1"/>
</dbReference>
<dbReference type="InterPro" id="IPR056798">
    <property type="entry name" value="ADH_Fe_C"/>
</dbReference>
<dbReference type="Proteomes" id="UP000266720">
    <property type="component" value="Chromosome"/>
</dbReference>
<dbReference type="InterPro" id="IPR018211">
    <property type="entry name" value="ADH_Fe_CS"/>
</dbReference>
<keyword evidence="1 4" id="KW-0560">Oxidoreductase</keyword>
<dbReference type="PROSITE" id="PS00913">
    <property type="entry name" value="ADH_IRON_1"/>
    <property type="match status" value="1"/>
</dbReference>
<dbReference type="SUPFAM" id="SSF56796">
    <property type="entry name" value="Dehydroquinate synthase-like"/>
    <property type="match status" value="1"/>
</dbReference>
<dbReference type="STRING" id="697581.TCARB_0341"/>
<dbReference type="CDD" id="cd08551">
    <property type="entry name" value="Fe-ADH"/>
    <property type="match status" value="1"/>
</dbReference>
<dbReference type="Gene3D" id="3.40.50.1970">
    <property type="match status" value="1"/>
</dbReference>
<evidence type="ECO:0000259" key="2">
    <source>
        <dbReference type="Pfam" id="PF00465"/>
    </source>
</evidence>
<evidence type="ECO:0000313" key="5">
    <source>
        <dbReference type="Proteomes" id="UP000266720"/>
    </source>
</evidence>
<gene>
    <name evidence="4" type="ORF">TCARB_0341</name>
</gene>
<evidence type="ECO:0000259" key="3">
    <source>
        <dbReference type="Pfam" id="PF25137"/>
    </source>
</evidence>
<dbReference type="FunFam" id="3.40.50.1970:FF:000003">
    <property type="entry name" value="Alcohol dehydrogenase, iron-containing"/>
    <property type="match status" value="1"/>
</dbReference>
<dbReference type="Pfam" id="PF00465">
    <property type="entry name" value="Fe-ADH"/>
    <property type="match status" value="1"/>
</dbReference>
<dbReference type="GO" id="GO:0004022">
    <property type="term" value="F:alcohol dehydrogenase (NAD+) activity"/>
    <property type="evidence" value="ECO:0007669"/>
    <property type="project" value="UniProtKB-EC"/>
</dbReference>
<dbReference type="AlphaFoldDB" id="A0A3G1A5U5"/>
<name>A0A3G1A5U5_9CREN</name>
<accession>A0A3G1A5U5</accession>
<reference evidence="5" key="1">
    <citation type="book" date="2010" name="EXTREMOPHILES" publisher="0:0-0">
        <title>Complete genome sequences of ten hyperthermophilic archaea reveal their metabolic capabilities and possible ecological roles.</title>
        <editorList>
            <person name="?"/>
        </editorList>
        <authorList>
            <person name="Ravin N.V."/>
            <person name="Mardanov A.V."/>
            <person name="Bonch-Osmolovskaya E.A."/>
            <person name="Skryabin K.G."/>
        </authorList>
    </citation>
    <scope>NUCLEOTIDE SEQUENCE [LARGE SCALE GENOMIC DNA]</scope>
    <source>
        <strain evidence="5">1505</strain>
    </source>
</reference>
<protein>
    <submittedName>
        <fullName evidence="4">Alcohol dehydrogenase</fullName>
        <ecNumber evidence="4">1.1.1.1</ecNumber>
    </submittedName>
</protein>
<dbReference type="GO" id="GO:0046872">
    <property type="term" value="F:metal ion binding"/>
    <property type="evidence" value="ECO:0007669"/>
    <property type="project" value="InterPro"/>
</dbReference>
<evidence type="ECO:0000256" key="1">
    <source>
        <dbReference type="ARBA" id="ARBA00023002"/>
    </source>
</evidence>
<dbReference type="EMBL" id="CP007493">
    <property type="protein sequence ID" value="AJB41415.1"/>
    <property type="molecule type" value="Genomic_DNA"/>
</dbReference>
<organism evidence="4 5">
    <name type="scientific">Thermofilum adornatum 1505</name>
    <dbReference type="NCBI Taxonomy" id="697581"/>
    <lineage>
        <taxon>Archaea</taxon>
        <taxon>Thermoproteota</taxon>
        <taxon>Thermoprotei</taxon>
        <taxon>Thermofilales</taxon>
        <taxon>Thermofilaceae</taxon>
        <taxon>Thermofilum</taxon>
    </lineage>
</organism>
<dbReference type="Pfam" id="PF25137">
    <property type="entry name" value="ADH_Fe_C"/>
    <property type="match status" value="1"/>
</dbReference>
<dbReference type="InterPro" id="IPR039697">
    <property type="entry name" value="Alcohol_dehydrogenase_Fe"/>
</dbReference>
<dbReference type="EC" id="1.1.1.1" evidence="4"/>
<proteinExistence type="predicted"/>
<dbReference type="KEGG" id="tcb:TCARB_0341"/>